<organism evidence="1 2">
    <name type="scientific">Veillonella nakazawae</name>
    <dbReference type="NCBI Taxonomy" id="2682456"/>
    <lineage>
        <taxon>Bacteria</taxon>
        <taxon>Bacillati</taxon>
        <taxon>Bacillota</taxon>
        <taxon>Negativicutes</taxon>
        <taxon>Veillonellales</taxon>
        <taxon>Veillonellaceae</taxon>
        <taxon>Veillonella</taxon>
    </lineage>
</organism>
<name>A0AB35HH23_9FIRM</name>
<proteinExistence type="predicted"/>
<evidence type="ECO:0000313" key="1">
    <source>
        <dbReference type="EMBL" id="MCB8606573.1"/>
    </source>
</evidence>
<feature type="non-terminal residue" evidence="1">
    <location>
        <position position="83"/>
    </location>
</feature>
<gene>
    <name evidence="1" type="ORF">LJD63_09955</name>
</gene>
<reference evidence="1" key="1">
    <citation type="submission" date="2021-10" db="EMBL/GenBank/DDBJ databases">
        <title>Collection of gut derived symbiotic bacterial strains cultured from healthy donors.</title>
        <authorList>
            <person name="Lin H."/>
            <person name="Littmann E."/>
            <person name="Kohout C."/>
            <person name="Pamer E.G."/>
        </authorList>
    </citation>
    <scope>NUCLEOTIDE SEQUENCE</scope>
    <source>
        <strain evidence="1">DFI.4.35</strain>
    </source>
</reference>
<comment type="caution">
    <text evidence="1">The sequence shown here is derived from an EMBL/GenBank/DDBJ whole genome shotgun (WGS) entry which is preliminary data.</text>
</comment>
<feature type="non-terminal residue" evidence="1">
    <location>
        <position position="1"/>
    </location>
</feature>
<protein>
    <submittedName>
        <fullName evidence="1">Uncharacterized protein</fullName>
    </submittedName>
</protein>
<dbReference type="RefSeq" id="WP_227283859.1">
    <property type="nucleotide sequence ID" value="NZ_JAJDLA010000083.1"/>
</dbReference>
<dbReference type="EMBL" id="JAJDLA010000083">
    <property type="protein sequence ID" value="MCB8606573.1"/>
    <property type="molecule type" value="Genomic_DNA"/>
</dbReference>
<accession>A0AB35HH23</accession>
<evidence type="ECO:0000313" key="2">
    <source>
        <dbReference type="Proteomes" id="UP001198010"/>
    </source>
</evidence>
<dbReference type="AlphaFoldDB" id="A0AB35HH23"/>
<dbReference type="Proteomes" id="UP001198010">
    <property type="component" value="Unassembled WGS sequence"/>
</dbReference>
<sequence length="83" mass="9560">LVEQWGAEFLQLYPSANILVATKRDFEKKNRKKLFSKMATGEYDAIIIGHSQFEKIPMSIERQKMNIENEIEEITNGISSLKA</sequence>